<reference evidence="9 10" key="1">
    <citation type="journal article" date="2012" name="Science">
        <title>Ecological populations of bacteria act as socially cohesive units of antibiotic production and resistance.</title>
        <authorList>
            <person name="Cordero O.X."/>
            <person name="Wildschutte H."/>
            <person name="Kirkup B."/>
            <person name="Proehl S."/>
            <person name="Ngo L."/>
            <person name="Hussain F."/>
            <person name="Le Roux F."/>
            <person name="Mincer T."/>
            <person name="Polz M.F."/>
        </authorList>
    </citation>
    <scope>NUCLEOTIDE SEQUENCE [LARGE SCALE GENOMIC DNA]</scope>
    <source>
        <strain evidence="9 10">FF-454</strain>
    </source>
</reference>
<dbReference type="CDD" id="cd16922">
    <property type="entry name" value="HATPase_EvgS-ArcB-TorS-like"/>
    <property type="match status" value="1"/>
</dbReference>
<evidence type="ECO:0000256" key="2">
    <source>
        <dbReference type="ARBA" id="ARBA00012438"/>
    </source>
</evidence>
<keyword evidence="9" id="KW-0808">Transferase</keyword>
<dbReference type="GO" id="GO:0000155">
    <property type="term" value="F:phosphorelay sensor kinase activity"/>
    <property type="evidence" value="ECO:0007669"/>
    <property type="project" value="InterPro"/>
</dbReference>
<gene>
    <name evidence="9" type="ORF">A1OK_10020</name>
</gene>
<evidence type="ECO:0000256" key="4">
    <source>
        <dbReference type="ARBA" id="ARBA00023012"/>
    </source>
</evidence>
<keyword evidence="6" id="KW-0472">Membrane</keyword>
<evidence type="ECO:0000259" key="7">
    <source>
        <dbReference type="PROSITE" id="PS50109"/>
    </source>
</evidence>
<dbReference type="Pfam" id="PF00072">
    <property type="entry name" value="Response_reg"/>
    <property type="match status" value="1"/>
</dbReference>
<dbReference type="FunFam" id="3.30.565.10:FF:000010">
    <property type="entry name" value="Sensor histidine kinase RcsC"/>
    <property type="match status" value="1"/>
</dbReference>
<name>A0A1E5C5Z2_9GAMM</name>
<evidence type="ECO:0000256" key="5">
    <source>
        <dbReference type="PROSITE-ProRule" id="PRU00169"/>
    </source>
</evidence>
<keyword evidence="3 5" id="KW-0597">Phosphoprotein</keyword>
<dbReference type="InterPro" id="IPR011006">
    <property type="entry name" value="CheY-like_superfamily"/>
</dbReference>
<dbReference type="PANTHER" id="PTHR45339">
    <property type="entry name" value="HYBRID SIGNAL TRANSDUCTION HISTIDINE KINASE J"/>
    <property type="match status" value="1"/>
</dbReference>
<comment type="catalytic activity">
    <reaction evidence="1">
        <text>ATP + protein L-histidine = ADP + protein N-phospho-L-histidine.</text>
        <dbReference type="EC" id="2.7.13.3"/>
    </reaction>
</comment>
<dbReference type="AlphaFoldDB" id="A0A1E5C5Z2"/>
<dbReference type="PROSITE" id="PS50109">
    <property type="entry name" value="HIS_KIN"/>
    <property type="match status" value="1"/>
</dbReference>
<dbReference type="SMART" id="SM00388">
    <property type="entry name" value="HisKA"/>
    <property type="match status" value="1"/>
</dbReference>
<evidence type="ECO:0000259" key="8">
    <source>
        <dbReference type="PROSITE" id="PS50110"/>
    </source>
</evidence>
<dbReference type="EC" id="2.7.13.3" evidence="2"/>
<dbReference type="PANTHER" id="PTHR45339:SF1">
    <property type="entry name" value="HYBRID SIGNAL TRANSDUCTION HISTIDINE KINASE J"/>
    <property type="match status" value="1"/>
</dbReference>
<dbReference type="SUPFAM" id="SSF47384">
    <property type="entry name" value="Homodimeric domain of signal transducing histidine kinase"/>
    <property type="match status" value="1"/>
</dbReference>
<keyword evidence="10" id="KW-1185">Reference proteome</keyword>
<dbReference type="InterPro" id="IPR036890">
    <property type="entry name" value="HATPase_C_sf"/>
</dbReference>
<dbReference type="PRINTS" id="PR00344">
    <property type="entry name" value="BCTRLSENSOR"/>
</dbReference>
<dbReference type="RefSeq" id="WP_016959183.1">
    <property type="nucleotide sequence ID" value="NZ_AJWN02000058.1"/>
</dbReference>
<evidence type="ECO:0000256" key="6">
    <source>
        <dbReference type="SAM" id="Phobius"/>
    </source>
</evidence>
<protein>
    <recommendedName>
        <fullName evidence="2">histidine kinase</fullName>
        <ecNumber evidence="2">2.7.13.3</ecNumber>
    </recommendedName>
</protein>
<evidence type="ECO:0000313" key="9">
    <source>
        <dbReference type="EMBL" id="OEE60867.1"/>
    </source>
</evidence>
<dbReference type="Pfam" id="PF02518">
    <property type="entry name" value="HATPase_c"/>
    <property type="match status" value="1"/>
</dbReference>
<feature type="domain" description="Response regulatory" evidence="8">
    <location>
        <begin position="484"/>
        <end position="601"/>
    </location>
</feature>
<dbReference type="Pfam" id="PF00512">
    <property type="entry name" value="HisKA"/>
    <property type="match status" value="1"/>
</dbReference>
<dbReference type="Gene3D" id="3.40.50.2300">
    <property type="match status" value="1"/>
</dbReference>
<dbReference type="InterPro" id="IPR005467">
    <property type="entry name" value="His_kinase_dom"/>
</dbReference>
<dbReference type="InterPro" id="IPR036097">
    <property type="entry name" value="HisK_dim/P_sf"/>
</dbReference>
<organism evidence="9 10">
    <name type="scientific">Enterovibrio norvegicus FF-454</name>
    <dbReference type="NCBI Taxonomy" id="1185651"/>
    <lineage>
        <taxon>Bacteria</taxon>
        <taxon>Pseudomonadati</taxon>
        <taxon>Pseudomonadota</taxon>
        <taxon>Gammaproteobacteria</taxon>
        <taxon>Vibrionales</taxon>
        <taxon>Vibrionaceae</taxon>
        <taxon>Enterovibrio</taxon>
    </lineage>
</organism>
<dbReference type="Gene3D" id="1.10.287.130">
    <property type="match status" value="1"/>
</dbReference>
<evidence type="ECO:0000313" key="10">
    <source>
        <dbReference type="Proteomes" id="UP000095039"/>
    </source>
</evidence>
<dbReference type="Gene3D" id="3.30.565.10">
    <property type="entry name" value="Histidine kinase-like ATPase, C-terminal domain"/>
    <property type="match status" value="1"/>
</dbReference>
<accession>A0A1E5C5Z2</accession>
<dbReference type="PROSITE" id="PS50110">
    <property type="entry name" value="RESPONSE_REGULATORY"/>
    <property type="match status" value="1"/>
</dbReference>
<dbReference type="InterPro" id="IPR004358">
    <property type="entry name" value="Sig_transdc_His_kin-like_C"/>
</dbReference>
<evidence type="ECO:0000256" key="3">
    <source>
        <dbReference type="ARBA" id="ARBA00022553"/>
    </source>
</evidence>
<dbReference type="Proteomes" id="UP000095039">
    <property type="component" value="Unassembled WGS sequence"/>
</dbReference>
<sequence length="610" mass="67874">MKRLPLWFKYIASVLVLTAGLSYMAGEAARGFERNYLENRMDTQIRANFSALISALSDDIVTQQPGTLNQKLLLMAEHYPDLCYVSIITDQGVEIGQWGDKPHDDNPMALNFVNPVSVKGQYIGSMQISMSKKQMLQDITQHGNQIRGYVALTLLLLSLLIFAVSHFLIFSPLSRINRRLLGFAKTNDYHSSAHDEISRLNQCVEDLDIHLKRQQEREAELKLAREAADAANIAKSQFIATMSHEIRTPMNAILGAIDILNEETLPVHCKPLTKMANDAAKLLLSQLNDILDYSKIDVGALEVFSEEFDVGALGKNVMSMFEKNARAKNIDMVLDDRLNHRFIAVTDKGKISQILTNLICNALKFTQEGEIELTMSHVYPKGLKLQVSDSGIGIAPAYQTLIFEPFKQKDATFSRTYGGVGMGLAISKRLVELLGGELTLESRVGVGSVFTITLPCEMQYPEDALQASTKRKAFKTTTTENETTILLVEDNPANQLVAQTMLENAGFKVSIASNGKEAIKAIENAHYEIILMDLQMPEMDGFTACEAIRDLNEQGRTTPILAMTANVSAQDRNKCRQVGMDDFLAKPVNKQTMIDVITNWTGRKHISFKA</sequence>
<dbReference type="EMBL" id="AJWN02000058">
    <property type="protein sequence ID" value="OEE60867.1"/>
    <property type="molecule type" value="Genomic_DNA"/>
</dbReference>
<feature type="domain" description="Histidine kinase" evidence="7">
    <location>
        <begin position="241"/>
        <end position="458"/>
    </location>
</feature>
<dbReference type="SMART" id="SM00387">
    <property type="entry name" value="HATPase_c"/>
    <property type="match status" value="1"/>
</dbReference>
<dbReference type="SUPFAM" id="SSF52172">
    <property type="entry name" value="CheY-like"/>
    <property type="match status" value="1"/>
</dbReference>
<dbReference type="InterPro" id="IPR003661">
    <property type="entry name" value="HisK_dim/P_dom"/>
</dbReference>
<feature type="transmembrane region" description="Helical" evidence="6">
    <location>
        <begin position="149"/>
        <end position="170"/>
    </location>
</feature>
<dbReference type="SMART" id="SM00448">
    <property type="entry name" value="REC"/>
    <property type="match status" value="1"/>
</dbReference>
<keyword evidence="9" id="KW-0418">Kinase</keyword>
<dbReference type="CDD" id="cd00082">
    <property type="entry name" value="HisKA"/>
    <property type="match status" value="1"/>
</dbReference>
<dbReference type="InterPro" id="IPR001789">
    <property type="entry name" value="Sig_transdc_resp-reg_receiver"/>
</dbReference>
<keyword evidence="6" id="KW-0812">Transmembrane</keyword>
<comment type="caution">
    <text evidence="9">The sequence shown here is derived from an EMBL/GenBank/DDBJ whole genome shotgun (WGS) entry which is preliminary data.</text>
</comment>
<feature type="transmembrane region" description="Helical" evidence="6">
    <location>
        <begin position="6"/>
        <end position="25"/>
    </location>
</feature>
<keyword evidence="6" id="KW-1133">Transmembrane helix</keyword>
<evidence type="ECO:0000256" key="1">
    <source>
        <dbReference type="ARBA" id="ARBA00000085"/>
    </source>
</evidence>
<dbReference type="InterPro" id="IPR003594">
    <property type="entry name" value="HATPase_dom"/>
</dbReference>
<dbReference type="SUPFAM" id="SSF55874">
    <property type="entry name" value="ATPase domain of HSP90 chaperone/DNA topoisomerase II/histidine kinase"/>
    <property type="match status" value="1"/>
</dbReference>
<keyword evidence="4" id="KW-0902">Two-component regulatory system</keyword>
<proteinExistence type="predicted"/>
<feature type="modified residue" description="4-aspartylphosphate" evidence="5">
    <location>
        <position position="533"/>
    </location>
</feature>
<dbReference type="CDD" id="cd17546">
    <property type="entry name" value="REC_hyHK_CKI1_RcsC-like"/>
    <property type="match status" value="1"/>
</dbReference>